<comment type="caution">
    <text evidence="1">The sequence shown here is derived from an EMBL/GenBank/DDBJ whole genome shotgun (WGS) entry which is preliminary data.</text>
</comment>
<reference evidence="1" key="1">
    <citation type="submission" date="2019-08" db="EMBL/GenBank/DDBJ databases">
        <authorList>
            <person name="Kucharzyk K."/>
            <person name="Murdoch R.W."/>
            <person name="Higgins S."/>
            <person name="Loffler F."/>
        </authorList>
    </citation>
    <scope>NUCLEOTIDE SEQUENCE</scope>
</reference>
<dbReference type="AlphaFoldDB" id="A0A645F9D6"/>
<name>A0A645F9D6_9ZZZZ</name>
<dbReference type="InterPro" id="IPR029039">
    <property type="entry name" value="Flavoprotein-like_sf"/>
</dbReference>
<evidence type="ECO:0008006" key="2">
    <source>
        <dbReference type="Google" id="ProtNLM"/>
    </source>
</evidence>
<organism evidence="1">
    <name type="scientific">bioreactor metagenome</name>
    <dbReference type="NCBI Taxonomy" id="1076179"/>
    <lineage>
        <taxon>unclassified sequences</taxon>
        <taxon>metagenomes</taxon>
        <taxon>ecological metagenomes</taxon>
    </lineage>
</organism>
<gene>
    <name evidence="1" type="ORF">SDC9_158293</name>
</gene>
<accession>A0A645F9D6</accession>
<proteinExistence type="predicted"/>
<dbReference type="SUPFAM" id="SSF52218">
    <property type="entry name" value="Flavoproteins"/>
    <property type="match status" value="1"/>
</dbReference>
<protein>
    <recommendedName>
        <fullName evidence="2">Flavodoxin-like domain-containing protein</fullName>
    </recommendedName>
</protein>
<dbReference type="EMBL" id="VSSQ01057184">
    <property type="protein sequence ID" value="MPN10995.1"/>
    <property type="molecule type" value="Genomic_DNA"/>
</dbReference>
<evidence type="ECO:0000313" key="1">
    <source>
        <dbReference type="EMBL" id="MPN10995.1"/>
    </source>
</evidence>
<sequence>MSEFGKPIQRFVEERADLSGKACFTLYTCGAPKGEFSGAFAELLRSKGASVVDGWHCRGFDTFGPFKLIGGLAKGRPNEADLAGAVTFVESLLK</sequence>